<protein>
    <submittedName>
        <fullName evidence="1">Uncharacterized protein</fullName>
    </submittedName>
</protein>
<dbReference type="EMBL" id="CP020715">
    <property type="protein sequence ID" value="ARJ06212.1"/>
    <property type="molecule type" value="Genomic_DNA"/>
</dbReference>
<sequence>MTRTSLRTAALVIAAGAALTGLVLIWVARLSATRFLYVSELGADGEPTAVVFRWAMTLVAASAAITAVWAGSIRPGVRWMASVAPPVVLAVAAVSFGVASQVTCTRYCPIPYGPSFTWQDFTHTSFAVVGFAAGCFVMLQVAVDRAHRTLARFSIASAVAVGAIAATGGLLSLARFAVELGGVLELIATTIALLWLVGLAVLLARAPAREVIPDAEARGPVTDRRTTVTRRDIPPAVFD</sequence>
<name>A0A1X9LP36_9MICO</name>
<dbReference type="STRING" id="1619308.B5808_14025"/>
<keyword evidence="2" id="KW-1185">Reference proteome</keyword>
<accession>A0A1X9LP36</accession>
<dbReference type="AlphaFoldDB" id="A0A1X9LP36"/>
<gene>
    <name evidence="1" type="ORF">B5808_14025</name>
</gene>
<reference evidence="1 2" key="1">
    <citation type="submission" date="2017-04" db="EMBL/GenBank/DDBJ databases">
        <authorList>
            <person name="Afonso C.L."/>
            <person name="Miller P.J."/>
            <person name="Scott M.A."/>
            <person name="Spackman E."/>
            <person name="Goraichik I."/>
            <person name="Dimitrov K.M."/>
            <person name="Suarez D.L."/>
            <person name="Swayne D.E."/>
        </authorList>
    </citation>
    <scope>NUCLEOTIDE SEQUENCE [LARGE SCALE GENOMIC DNA]</scope>
    <source>
        <strain evidence="2">XA(T)</strain>
    </source>
</reference>
<dbReference type="KEGG" id="cphy:B5808_14025"/>
<evidence type="ECO:0000313" key="2">
    <source>
        <dbReference type="Proteomes" id="UP000192775"/>
    </source>
</evidence>
<evidence type="ECO:0000313" key="1">
    <source>
        <dbReference type="EMBL" id="ARJ06212.1"/>
    </source>
</evidence>
<proteinExistence type="predicted"/>
<organism evidence="1 2">
    <name type="scientific">Cnuibacter physcomitrellae</name>
    <dbReference type="NCBI Taxonomy" id="1619308"/>
    <lineage>
        <taxon>Bacteria</taxon>
        <taxon>Bacillati</taxon>
        <taxon>Actinomycetota</taxon>
        <taxon>Actinomycetes</taxon>
        <taxon>Micrococcales</taxon>
        <taxon>Microbacteriaceae</taxon>
        <taxon>Cnuibacter</taxon>
    </lineage>
</organism>
<dbReference type="Proteomes" id="UP000192775">
    <property type="component" value="Chromosome"/>
</dbReference>
<dbReference type="RefSeq" id="WP_085020350.1">
    <property type="nucleotide sequence ID" value="NZ_BMHD01000001.1"/>
</dbReference>